<dbReference type="GO" id="GO:0005886">
    <property type="term" value="C:plasma membrane"/>
    <property type="evidence" value="ECO:0007669"/>
    <property type="project" value="UniProtKB-SubCell"/>
</dbReference>
<keyword evidence="3 6" id="KW-0812">Transmembrane</keyword>
<protein>
    <recommendedName>
        <fullName evidence="7">Phage shock protein PspC N-terminal domain-containing protein</fullName>
    </recommendedName>
</protein>
<keyword evidence="4 6" id="KW-1133">Transmembrane helix</keyword>
<dbReference type="InterPro" id="IPR052027">
    <property type="entry name" value="PspC"/>
</dbReference>
<proteinExistence type="predicted"/>
<dbReference type="PANTHER" id="PTHR33885">
    <property type="entry name" value="PHAGE SHOCK PROTEIN C"/>
    <property type="match status" value="1"/>
</dbReference>
<name>A0A2S7N587_9BACI</name>
<keyword evidence="5 6" id="KW-0472">Membrane</keyword>
<feature type="transmembrane region" description="Helical" evidence="6">
    <location>
        <begin position="35"/>
        <end position="60"/>
    </location>
</feature>
<evidence type="ECO:0000259" key="7">
    <source>
        <dbReference type="Pfam" id="PF04024"/>
    </source>
</evidence>
<evidence type="ECO:0000256" key="6">
    <source>
        <dbReference type="SAM" id="Phobius"/>
    </source>
</evidence>
<organism evidence="8 9">
    <name type="scientific">Pradoshia eiseniae</name>
    <dbReference type="NCBI Taxonomy" id="2064768"/>
    <lineage>
        <taxon>Bacteria</taxon>
        <taxon>Bacillati</taxon>
        <taxon>Bacillota</taxon>
        <taxon>Bacilli</taxon>
        <taxon>Bacillales</taxon>
        <taxon>Bacillaceae</taxon>
        <taxon>Pradoshia</taxon>
    </lineage>
</organism>
<reference evidence="8 9" key="1">
    <citation type="submission" date="2017-12" db="EMBL/GenBank/DDBJ databases">
        <title>Taxonomic description and draft genome of Pradoshia cofamensis Gen. nov., sp. nov., a thermotolerant bacillale isolated from anterior gut of earthworm Eisenia fetida.</title>
        <authorList>
            <person name="Saha T."/>
            <person name="Chakraborty R."/>
        </authorList>
    </citation>
    <scope>NUCLEOTIDE SEQUENCE [LARGE SCALE GENOMIC DNA]</scope>
    <source>
        <strain evidence="8 9">EAG3</strain>
    </source>
</reference>
<dbReference type="PANTHER" id="PTHR33885:SF3">
    <property type="entry name" value="PHAGE SHOCK PROTEIN C"/>
    <property type="match status" value="1"/>
</dbReference>
<gene>
    <name evidence="8" type="ORF">CYL18_04480</name>
</gene>
<keyword evidence="2" id="KW-1003">Cell membrane</keyword>
<feature type="domain" description="Phage shock protein PspC N-terminal" evidence="7">
    <location>
        <begin position="4"/>
        <end position="63"/>
    </location>
</feature>
<dbReference type="EMBL" id="PKOZ01000001">
    <property type="protein sequence ID" value="PQD97135.1"/>
    <property type="molecule type" value="Genomic_DNA"/>
</dbReference>
<evidence type="ECO:0000256" key="2">
    <source>
        <dbReference type="ARBA" id="ARBA00022475"/>
    </source>
</evidence>
<dbReference type="OrthoDB" id="9815286at2"/>
<accession>A0A2S7N587</accession>
<evidence type="ECO:0000313" key="8">
    <source>
        <dbReference type="EMBL" id="PQD97135.1"/>
    </source>
</evidence>
<keyword evidence="9" id="KW-1185">Reference proteome</keyword>
<evidence type="ECO:0000313" key="9">
    <source>
        <dbReference type="Proteomes" id="UP000239663"/>
    </source>
</evidence>
<dbReference type="Proteomes" id="UP000239663">
    <property type="component" value="Unassembled WGS sequence"/>
</dbReference>
<evidence type="ECO:0000256" key="1">
    <source>
        <dbReference type="ARBA" id="ARBA00004162"/>
    </source>
</evidence>
<sequence>MNNKKLFKSRVDKPISGVFGGLAIYLDMDANILRLIFVFFSLVTALIPFFLLYLIAAFIIPYEDNHEPPDLVNTEEKS</sequence>
<dbReference type="Pfam" id="PF04024">
    <property type="entry name" value="PspC"/>
    <property type="match status" value="1"/>
</dbReference>
<dbReference type="AlphaFoldDB" id="A0A2S7N587"/>
<evidence type="ECO:0000256" key="4">
    <source>
        <dbReference type="ARBA" id="ARBA00022989"/>
    </source>
</evidence>
<comment type="caution">
    <text evidence="8">The sequence shown here is derived from an EMBL/GenBank/DDBJ whole genome shotgun (WGS) entry which is preliminary data.</text>
</comment>
<comment type="subcellular location">
    <subcellularLocation>
        <location evidence="1">Cell membrane</location>
        <topology evidence="1">Single-pass membrane protein</topology>
    </subcellularLocation>
</comment>
<evidence type="ECO:0000256" key="5">
    <source>
        <dbReference type="ARBA" id="ARBA00023136"/>
    </source>
</evidence>
<dbReference type="RefSeq" id="WP_104848230.1">
    <property type="nucleotide sequence ID" value="NZ_PKOZ01000001.1"/>
</dbReference>
<dbReference type="InterPro" id="IPR007168">
    <property type="entry name" value="Phageshock_PspC_N"/>
</dbReference>
<evidence type="ECO:0000256" key="3">
    <source>
        <dbReference type="ARBA" id="ARBA00022692"/>
    </source>
</evidence>